<name>A0A167L2V0_CALVF</name>
<proteinExistence type="predicted"/>
<evidence type="ECO:0000313" key="1">
    <source>
        <dbReference type="EMBL" id="KZO95274.1"/>
    </source>
</evidence>
<gene>
    <name evidence="1" type="ORF">CALVIDRAFT_184205</name>
</gene>
<dbReference type="AlphaFoldDB" id="A0A167L2V0"/>
<organism evidence="1 2">
    <name type="scientific">Calocera viscosa (strain TUFC12733)</name>
    <dbReference type="NCBI Taxonomy" id="1330018"/>
    <lineage>
        <taxon>Eukaryota</taxon>
        <taxon>Fungi</taxon>
        <taxon>Dikarya</taxon>
        <taxon>Basidiomycota</taxon>
        <taxon>Agaricomycotina</taxon>
        <taxon>Dacrymycetes</taxon>
        <taxon>Dacrymycetales</taxon>
        <taxon>Dacrymycetaceae</taxon>
        <taxon>Calocera</taxon>
    </lineage>
</organism>
<reference evidence="1 2" key="1">
    <citation type="journal article" date="2016" name="Mol. Biol. Evol.">
        <title>Comparative Genomics of Early-Diverging Mushroom-Forming Fungi Provides Insights into the Origins of Lignocellulose Decay Capabilities.</title>
        <authorList>
            <person name="Nagy L.G."/>
            <person name="Riley R."/>
            <person name="Tritt A."/>
            <person name="Adam C."/>
            <person name="Daum C."/>
            <person name="Floudas D."/>
            <person name="Sun H."/>
            <person name="Yadav J.S."/>
            <person name="Pangilinan J."/>
            <person name="Larsson K.H."/>
            <person name="Matsuura K."/>
            <person name="Barry K."/>
            <person name="Labutti K."/>
            <person name="Kuo R."/>
            <person name="Ohm R.A."/>
            <person name="Bhattacharya S.S."/>
            <person name="Shirouzu T."/>
            <person name="Yoshinaga Y."/>
            <person name="Martin F.M."/>
            <person name="Grigoriev I.V."/>
            <person name="Hibbett D.S."/>
        </authorList>
    </citation>
    <scope>NUCLEOTIDE SEQUENCE [LARGE SCALE GENOMIC DNA]</scope>
    <source>
        <strain evidence="1 2">TUFC12733</strain>
    </source>
</reference>
<dbReference type="Proteomes" id="UP000076738">
    <property type="component" value="Unassembled WGS sequence"/>
</dbReference>
<sequence>MTLYPIPSLVNASSWPSIESIRGDSEQCGPPRSTYCVRHSRVINCKINKLKINRKSKVLLMDTVEGLRGEVHDSESCDVGDGFCIWTASSVIAESRTCLGSETPFFIGQRACIVIVGQRRVTVEIALLSHEMSEINLVKHDAATCSRGLRHVGSGRNCCPRVQERSESSCHHTRFIIACVCVRDRDGSLSLLSLSSSVNDQIFLPQGMIKRW</sequence>
<dbReference type="EMBL" id="KV417290">
    <property type="protein sequence ID" value="KZO95274.1"/>
    <property type="molecule type" value="Genomic_DNA"/>
</dbReference>
<protein>
    <submittedName>
        <fullName evidence="1">Uncharacterized protein</fullName>
    </submittedName>
</protein>
<accession>A0A167L2V0</accession>
<keyword evidence="2" id="KW-1185">Reference proteome</keyword>
<evidence type="ECO:0000313" key="2">
    <source>
        <dbReference type="Proteomes" id="UP000076738"/>
    </source>
</evidence>